<sequence>MTEDRDVRLRRLRIRSWRRGTREMDLILGRFWDEAGKVLGASELDLYEDLLRENDQDLYAWVGGEVEPPDRFVRLVSRIKAHGTASRQPR</sequence>
<keyword evidence="3" id="KW-0143">Chaperone</keyword>
<dbReference type="InterPro" id="IPR036714">
    <property type="entry name" value="SDH_sf"/>
</dbReference>
<evidence type="ECO:0000256" key="2">
    <source>
        <dbReference type="ARBA" id="ARBA00019418"/>
    </source>
</evidence>
<comment type="similarity">
    <text evidence="1">Belongs to the SdhE FAD assembly factor family.</text>
</comment>
<dbReference type="InterPro" id="IPR005631">
    <property type="entry name" value="SDH"/>
</dbReference>
<organism evidence="4">
    <name type="scientific">Boseongicola sp. SB0664_bin_43</name>
    <dbReference type="NCBI Taxonomy" id="2604844"/>
    <lineage>
        <taxon>Bacteria</taxon>
        <taxon>Pseudomonadati</taxon>
        <taxon>Pseudomonadota</taxon>
        <taxon>Alphaproteobacteria</taxon>
        <taxon>Rhodobacterales</taxon>
        <taxon>Paracoccaceae</taxon>
        <taxon>Boseongicola</taxon>
    </lineage>
</organism>
<dbReference type="Gene3D" id="1.10.150.250">
    <property type="entry name" value="Flavinator of succinate dehydrogenase"/>
    <property type="match status" value="1"/>
</dbReference>
<dbReference type="Pfam" id="PF03937">
    <property type="entry name" value="Sdh5"/>
    <property type="match status" value="1"/>
</dbReference>
<accession>A0A6B0Y2V5</accession>
<dbReference type="PANTHER" id="PTHR12469">
    <property type="entry name" value="PROTEIN EMI5 HOMOLOG, MITOCHONDRIAL"/>
    <property type="match status" value="1"/>
</dbReference>
<dbReference type="GO" id="GO:0006099">
    <property type="term" value="P:tricarboxylic acid cycle"/>
    <property type="evidence" value="ECO:0007669"/>
    <property type="project" value="TreeGrafter"/>
</dbReference>
<gene>
    <name evidence="4" type="ORF">F4Y60_08360</name>
</gene>
<dbReference type="EMBL" id="VXRY01000330">
    <property type="protein sequence ID" value="MXY34090.1"/>
    <property type="molecule type" value="Genomic_DNA"/>
</dbReference>
<evidence type="ECO:0000256" key="3">
    <source>
        <dbReference type="ARBA" id="ARBA00023186"/>
    </source>
</evidence>
<protein>
    <recommendedName>
        <fullName evidence="2">FAD assembly factor SdhE</fullName>
    </recommendedName>
</protein>
<dbReference type="SUPFAM" id="SSF109910">
    <property type="entry name" value="YgfY-like"/>
    <property type="match status" value="1"/>
</dbReference>
<dbReference type="PANTHER" id="PTHR12469:SF2">
    <property type="entry name" value="SUCCINATE DEHYDROGENASE ASSEMBLY FACTOR 2, MITOCHONDRIAL"/>
    <property type="match status" value="1"/>
</dbReference>
<proteinExistence type="inferred from homology"/>
<evidence type="ECO:0000256" key="1">
    <source>
        <dbReference type="ARBA" id="ARBA00008571"/>
    </source>
</evidence>
<reference evidence="4" key="1">
    <citation type="submission" date="2019-09" db="EMBL/GenBank/DDBJ databases">
        <title>Characterisation of the sponge microbiome using genome-centric metagenomics.</title>
        <authorList>
            <person name="Engelberts J.P."/>
            <person name="Robbins S.J."/>
            <person name="De Goeij J.M."/>
            <person name="Aranda M."/>
            <person name="Bell S.C."/>
            <person name="Webster N.S."/>
        </authorList>
    </citation>
    <scope>NUCLEOTIDE SEQUENCE</scope>
    <source>
        <strain evidence="4">SB0664_bin_43</strain>
    </source>
</reference>
<dbReference type="AlphaFoldDB" id="A0A6B0Y2V5"/>
<name>A0A6B0Y2V5_9RHOB</name>
<evidence type="ECO:0000313" key="4">
    <source>
        <dbReference type="EMBL" id="MXY34090.1"/>
    </source>
</evidence>
<comment type="caution">
    <text evidence="4">The sequence shown here is derived from an EMBL/GenBank/DDBJ whole genome shotgun (WGS) entry which is preliminary data.</text>
</comment>